<dbReference type="PRINTS" id="PR00109">
    <property type="entry name" value="TYRKINASE"/>
</dbReference>
<feature type="binding site" evidence="7">
    <location>
        <position position="251"/>
    </location>
    <ligand>
        <name>ATP</name>
        <dbReference type="ChEBI" id="CHEBI:30616"/>
    </ligand>
</feature>
<feature type="compositionally biased region" description="Basic residues" evidence="9">
    <location>
        <begin position="45"/>
        <end position="55"/>
    </location>
</feature>
<dbReference type="InterPro" id="IPR000980">
    <property type="entry name" value="SH2"/>
</dbReference>
<dbReference type="InterPro" id="IPR050198">
    <property type="entry name" value="Non-receptor_tyrosine_kinases"/>
</dbReference>
<evidence type="ECO:0000256" key="7">
    <source>
        <dbReference type="PROSITE-ProRule" id="PRU10141"/>
    </source>
</evidence>
<organism evidence="12 13">
    <name type="scientific">Strongyloides papillosus</name>
    <name type="common">Intestinal threadworm</name>
    <dbReference type="NCBI Taxonomy" id="174720"/>
    <lineage>
        <taxon>Eukaryota</taxon>
        <taxon>Metazoa</taxon>
        <taxon>Ecdysozoa</taxon>
        <taxon>Nematoda</taxon>
        <taxon>Chromadorea</taxon>
        <taxon>Rhabditida</taxon>
        <taxon>Tylenchina</taxon>
        <taxon>Panagrolaimomorpha</taxon>
        <taxon>Strongyloidoidea</taxon>
        <taxon>Strongyloididae</taxon>
        <taxon>Strongyloides</taxon>
    </lineage>
</organism>
<keyword evidence="5 8" id="KW-0829">Tyrosine-protein kinase</keyword>
<dbReference type="InterPro" id="IPR036860">
    <property type="entry name" value="SH2_dom_sf"/>
</dbReference>
<evidence type="ECO:0000259" key="11">
    <source>
        <dbReference type="PROSITE" id="PS50011"/>
    </source>
</evidence>
<dbReference type="PROSITE" id="PS00107">
    <property type="entry name" value="PROTEIN_KINASE_ATP"/>
    <property type="match status" value="1"/>
</dbReference>
<dbReference type="STRING" id="174720.A0A0N5CGT4"/>
<feature type="domain" description="Protein kinase" evidence="11">
    <location>
        <begin position="218"/>
        <end position="480"/>
    </location>
</feature>
<proteinExistence type="inferred from homology"/>
<dbReference type="WBParaSite" id="SPAL_0001705900.1">
    <property type="protein sequence ID" value="SPAL_0001705900.1"/>
    <property type="gene ID" value="SPAL_0001705900"/>
</dbReference>
<keyword evidence="4 7" id="KW-0067">ATP-binding</keyword>
<dbReference type="InterPro" id="IPR020635">
    <property type="entry name" value="Tyr_kinase_cat_dom"/>
</dbReference>
<keyword evidence="2 7" id="KW-0547">Nucleotide-binding</keyword>
<dbReference type="AlphaFoldDB" id="A0A0N5CGT4"/>
<dbReference type="Gene3D" id="1.10.510.10">
    <property type="entry name" value="Transferase(Phosphotransferase) domain 1"/>
    <property type="match status" value="1"/>
</dbReference>
<dbReference type="Pfam" id="PF00017">
    <property type="entry name" value="SH2"/>
    <property type="match status" value="1"/>
</dbReference>
<evidence type="ECO:0000256" key="9">
    <source>
        <dbReference type="SAM" id="MobiDB-lite"/>
    </source>
</evidence>
<dbReference type="Gene3D" id="3.30.505.10">
    <property type="entry name" value="SH2 domain"/>
    <property type="match status" value="1"/>
</dbReference>
<dbReference type="SMART" id="SM00219">
    <property type="entry name" value="TyrKc"/>
    <property type="match status" value="1"/>
</dbReference>
<evidence type="ECO:0000256" key="4">
    <source>
        <dbReference type="ARBA" id="ARBA00022840"/>
    </source>
</evidence>
<keyword evidence="1 8" id="KW-0808">Transferase</keyword>
<dbReference type="Pfam" id="PF07714">
    <property type="entry name" value="PK_Tyr_Ser-Thr"/>
    <property type="match status" value="1"/>
</dbReference>
<reference evidence="13" key="1">
    <citation type="submission" date="2017-02" db="UniProtKB">
        <authorList>
            <consortium name="WormBaseParasite"/>
        </authorList>
    </citation>
    <scope>IDENTIFICATION</scope>
</reference>
<dbReference type="InterPro" id="IPR035849">
    <property type="entry name" value="Fes/Fps/Fer_SH2"/>
</dbReference>
<keyword evidence="6" id="KW-0727">SH2 domain</keyword>
<dbReference type="CDD" id="cd00192">
    <property type="entry name" value="PTKc"/>
    <property type="match status" value="1"/>
</dbReference>
<protein>
    <recommendedName>
        <fullName evidence="8">Tyrosine-protein kinase</fullName>
        <ecNumber evidence="8">2.7.10.2</ecNumber>
    </recommendedName>
</protein>
<evidence type="ECO:0000256" key="6">
    <source>
        <dbReference type="PROSITE-ProRule" id="PRU00191"/>
    </source>
</evidence>
<dbReference type="Gene3D" id="3.30.200.20">
    <property type="entry name" value="Phosphorylase Kinase, domain 1"/>
    <property type="match status" value="1"/>
</dbReference>
<dbReference type="EC" id="2.7.10.2" evidence="8"/>
<evidence type="ECO:0000256" key="3">
    <source>
        <dbReference type="ARBA" id="ARBA00022777"/>
    </source>
</evidence>
<feature type="compositionally biased region" description="Polar residues" evidence="9">
    <location>
        <begin position="15"/>
        <end position="35"/>
    </location>
</feature>
<keyword evidence="3 8" id="KW-0418">Kinase</keyword>
<sequence>MIRDKKFKIIRKNSKNTGFSRNSSRNKVSKHSNPSKQKEDNYPEKKKKRVKRRKTATQSSTYPTNSGEGPKVNTKVTLKLDPVLRDYLSFEKDKVLIKVENKDAGNKRFLNMEPYYHGFMARDVADKMQMTNGQFLLRRAEIEKRQIYIITVQVNNEKEHHMIQRTSDGKHFWIKKYCFNSVVDLIRYHMDRLLPIKDGIIITHWVDKDLWLLTHSQVRLQKPIGSGAFGLVFAGTLNLGAFKQRIPVAVKILKSKGMTSDSKLEFLREASIMTEFTSKYVIQFFGVCTQHDPVMIVIEMAENGSLYDNLINPKYEDDVWVEKKHKYARHVNLGLQYIHSKETLHRDIAARNVLIGGDDRAKIADFGLSLRQTTIIMKEMKKMPIRWLPPETLAFGVYVPQSEVWSFGVLLYEIYTDGKRPYAEIAKNKELINKITSGTITLIHCPEFTNFPEDIQVILNLCFARDFKTRLDMADVYKYFCKSDKPPNNYENSVNNIDSILSRAYNFLVDLKDYVLLYFSK</sequence>
<feature type="domain" description="SH2" evidence="10">
    <location>
        <begin position="115"/>
        <end position="224"/>
    </location>
</feature>
<dbReference type="SUPFAM" id="SSF56112">
    <property type="entry name" value="Protein kinase-like (PK-like)"/>
    <property type="match status" value="1"/>
</dbReference>
<dbReference type="PANTHER" id="PTHR24418">
    <property type="entry name" value="TYROSINE-PROTEIN KINASE"/>
    <property type="match status" value="1"/>
</dbReference>
<feature type="region of interest" description="Disordered" evidence="9">
    <location>
        <begin position="1"/>
        <end position="73"/>
    </location>
</feature>
<evidence type="ECO:0000256" key="1">
    <source>
        <dbReference type="ARBA" id="ARBA00022679"/>
    </source>
</evidence>
<evidence type="ECO:0000256" key="5">
    <source>
        <dbReference type="ARBA" id="ARBA00023137"/>
    </source>
</evidence>
<dbReference type="PROSITE" id="PS50001">
    <property type="entry name" value="SH2"/>
    <property type="match status" value="1"/>
</dbReference>
<dbReference type="SUPFAM" id="SSF55550">
    <property type="entry name" value="SH2 domain"/>
    <property type="match status" value="1"/>
</dbReference>
<accession>A0A0N5CGT4</accession>
<comment type="catalytic activity">
    <reaction evidence="8">
        <text>L-tyrosyl-[protein] + ATP = O-phospho-L-tyrosyl-[protein] + ADP + H(+)</text>
        <dbReference type="Rhea" id="RHEA:10596"/>
        <dbReference type="Rhea" id="RHEA-COMP:10136"/>
        <dbReference type="Rhea" id="RHEA-COMP:20101"/>
        <dbReference type="ChEBI" id="CHEBI:15378"/>
        <dbReference type="ChEBI" id="CHEBI:30616"/>
        <dbReference type="ChEBI" id="CHEBI:46858"/>
        <dbReference type="ChEBI" id="CHEBI:61978"/>
        <dbReference type="ChEBI" id="CHEBI:456216"/>
        <dbReference type="EC" id="2.7.10.2"/>
    </reaction>
</comment>
<dbReference type="InterPro" id="IPR000719">
    <property type="entry name" value="Prot_kinase_dom"/>
</dbReference>
<dbReference type="CDD" id="cd10361">
    <property type="entry name" value="SH2_Fps_family"/>
    <property type="match status" value="1"/>
</dbReference>
<evidence type="ECO:0000256" key="2">
    <source>
        <dbReference type="ARBA" id="ARBA00022741"/>
    </source>
</evidence>
<evidence type="ECO:0000256" key="8">
    <source>
        <dbReference type="RuleBase" id="RU362096"/>
    </source>
</evidence>
<dbReference type="InterPro" id="IPR017441">
    <property type="entry name" value="Protein_kinase_ATP_BS"/>
</dbReference>
<dbReference type="GO" id="GO:0005524">
    <property type="term" value="F:ATP binding"/>
    <property type="evidence" value="ECO:0007669"/>
    <property type="project" value="UniProtKB-UniRule"/>
</dbReference>
<name>A0A0N5CGT4_STREA</name>
<dbReference type="PROSITE" id="PS50011">
    <property type="entry name" value="PROTEIN_KINASE_DOM"/>
    <property type="match status" value="1"/>
</dbReference>
<feature type="compositionally biased region" description="Basic residues" evidence="9">
    <location>
        <begin position="1"/>
        <end position="14"/>
    </location>
</feature>
<keyword evidence="12" id="KW-1185">Reference proteome</keyword>
<evidence type="ECO:0000313" key="12">
    <source>
        <dbReference type="Proteomes" id="UP000046392"/>
    </source>
</evidence>
<evidence type="ECO:0000313" key="13">
    <source>
        <dbReference type="WBParaSite" id="SPAL_0001705900.1"/>
    </source>
</evidence>
<dbReference type="InterPro" id="IPR001245">
    <property type="entry name" value="Ser-Thr/Tyr_kinase_cat_dom"/>
</dbReference>
<dbReference type="Proteomes" id="UP000046392">
    <property type="component" value="Unplaced"/>
</dbReference>
<dbReference type="GO" id="GO:0004715">
    <property type="term" value="F:non-membrane spanning protein tyrosine kinase activity"/>
    <property type="evidence" value="ECO:0007669"/>
    <property type="project" value="UniProtKB-EC"/>
</dbReference>
<feature type="compositionally biased region" description="Polar residues" evidence="9">
    <location>
        <begin position="56"/>
        <end position="67"/>
    </location>
</feature>
<dbReference type="SMART" id="SM00252">
    <property type="entry name" value="SH2"/>
    <property type="match status" value="1"/>
</dbReference>
<evidence type="ECO:0000259" key="10">
    <source>
        <dbReference type="PROSITE" id="PS50001"/>
    </source>
</evidence>
<comment type="similarity">
    <text evidence="8">Belongs to the protein kinase superfamily. Tyr protein kinase family.</text>
</comment>
<dbReference type="InterPro" id="IPR011009">
    <property type="entry name" value="Kinase-like_dom_sf"/>
</dbReference>